<gene>
    <name evidence="1" type="ORF">METZ01_LOCUS54453</name>
</gene>
<dbReference type="EMBL" id="UINC01002919">
    <property type="protein sequence ID" value="SVA01599.1"/>
    <property type="molecule type" value="Genomic_DNA"/>
</dbReference>
<sequence length="247" mass="25553">VLAAGLPQRAPYVLLDADGWPVPADGPDALELVVRRAGSDGAVVATARVAKHGYVDDHGHHHATAYYPLVFTPPEPGDYRVDGVGLKAGHDLRVVDPDTLDLVQVGDPLPAVETPTGADHRGVEPICTQPAGTCPFHQVTVAEALGRPGPTALLVSTPRFCQQDVCGPTIDLLAAALEGRPGNWDAIHAEVYVAPDDADFSTTPVVAALGLTFEPTLVVADADGTITAAVHFTMDATEVAAALDTAG</sequence>
<organism evidence="1">
    <name type="scientific">marine metagenome</name>
    <dbReference type="NCBI Taxonomy" id="408172"/>
    <lineage>
        <taxon>unclassified sequences</taxon>
        <taxon>metagenomes</taxon>
        <taxon>ecological metagenomes</taxon>
    </lineage>
</organism>
<proteinExistence type="predicted"/>
<dbReference type="AlphaFoldDB" id="A0A381SDM7"/>
<protein>
    <recommendedName>
        <fullName evidence="2">Thioredoxin domain-containing protein</fullName>
    </recommendedName>
</protein>
<evidence type="ECO:0008006" key="2">
    <source>
        <dbReference type="Google" id="ProtNLM"/>
    </source>
</evidence>
<evidence type="ECO:0000313" key="1">
    <source>
        <dbReference type="EMBL" id="SVA01599.1"/>
    </source>
</evidence>
<accession>A0A381SDM7</accession>
<feature type="non-terminal residue" evidence="1">
    <location>
        <position position="1"/>
    </location>
</feature>
<reference evidence="1" key="1">
    <citation type="submission" date="2018-05" db="EMBL/GenBank/DDBJ databases">
        <authorList>
            <person name="Lanie J.A."/>
            <person name="Ng W.-L."/>
            <person name="Kazmierczak K.M."/>
            <person name="Andrzejewski T.M."/>
            <person name="Davidsen T.M."/>
            <person name="Wayne K.J."/>
            <person name="Tettelin H."/>
            <person name="Glass J.I."/>
            <person name="Rusch D."/>
            <person name="Podicherti R."/>
            <person name="Tsui H.-C.T."/>
            <person name="Winkler M.E."/>
        </authorList>
    </citation>
    <scope>NUCLEOTIDE SEQUENCE</scope>
</reference>
<name>A0A381SDM7_9ZZZZ</name>